<dbReference type="GO" id="GO:0046047">
    <property type="term" value="P:TTP catabolic process"/>
    <property type="evidence" value="ECO:0007669"/>
    <property type="project" value="TreeGrafter"/>
</dbReference>
<dbReference type="EC" id="3.6.1.9" evidence="2"/>
<dbReference type="Gene3D" id="1.10.287.1080">
    <property type="entry name" value="MazG-like"/>
    <property type="match status" value="2"/>
</dbReference>
<dbReference type="InterPro" id="IPR048015">
    <property type="entry name" value="NTP-PPase_MazG-like_N"/>
</dbReference>
<dbReference type="InterPro" id="IPR004518">
    <property type="entry name" value="MazG-like_dom"/>
</dbReference>
<dbReference type="GO" id="GO:0008168">
    <property type="term" value="F:methyltransferase activity"/>
    <property type="evidence" value="ECO:0007669"/>
    <property type="project" value="InterPro"/>
</dbReference>
<gene>
    <name evidence="2" type="primary">mazG</name>
    <name evidence="2" type="ORF">IAB90_00030</name>
</gene>
<dbReference type="PANTHER" id="PTHR30522">
    <property type="entry name" value="NUCLEOSIDE TRIPHOSPHATE PYROPHOSPHOHYDROLASE"/>
    <property type="match status" value="1"/>
</dbReference>
<dbReference type="InterPro" id="IPR011551">
    <property type="entry name" value="NTP_PyrPHydrolase_MazG"/>
</dbReference>
<protein>
    <submittedName>
        <fullName evidence="2">Nucleoside triphosphate pyrophosphohydrolase</fullName>
        <ecNumber evidence="2">3.6.1.9</ecNumber>
    </submittedName>
</protein>
<dbReference type="GO" id="GO:0046061">
    <property type="term" value="P:dATP catabolic process"/>
    <property type="evidence" value="ECO:0007669"/>
    <property type="project" value="TreeGrafter"/>
</dbReference>
<dbReference type="SUPFAM" id="SSF53790">
    <property type="entry name" value="Tetrapyrrole methylase"/>
    <property type="match status" value="1"/>
</dbReference>
<dbReference type="FunFam" id="1.10.287.1080:FF:000001">
    <property type="entry name" value="Nucleoside triphosphate pyrophosphohydrolase"/>
    <property type="match status" value="1"/>
</dbReference>
<keyword evidence="2" id="KW-0378">Hydrolase</keyword>
<dbReference type="EMBL" id="DVHB01000001">
    <property type="protein sequence ID" value="HIR38747.1"/>
    <property type="molecule type" value="Genomic_DNA"/>
</dbReference>
<dbReference type="GO" id="GO:0006950">
    <property type="term" value="P:response to stress"/>
    <property type="evidence" value="ECO:0007669"/>
    <property type="project" value="UniProtKB-ARBA"/>
</dbReference>
<organism evidence="2 3">
    <name type="scientific">Candidatus Coproplasma stercoripullorum</name>
    <dbReference type="NCBI Taxonomy" id="2840751"/>
    <lineage>
        <taxon>Bacteria</taxon>
        <taxon>Bacillati</taxon>
        <taxon>Bacillota</taxon>
        <taxon>Clostridia</taxon>
        <taxon>Eubacteriales</taxon>
        <taxon>Candidatus Coproplasma</taxon>
    </lineage>
</organism>
<dbReference type="CDD" id="cd11528">
    <property type="entry name" value="NTP-PPase_MazG_Nterm"/>
    <property type="match status" value="1"/>
</dbReference>
<name>A0A9D1DA36_9FIRM</name>
<dbReference type="NCBIfam" id="TIGR00444">
    <property type="entry name" value="mazG"/>
    <property type="match status" value="1"/>
</dbReference>
<dbReference type="GO" id="GO:0006203">
    <property type="term" value="P:dGTP catabolic process"/>
    <property type="evidence" value="ECO:0007669"/>
    <property type="project" value="TreeGrafter"/>
</dbReference>
<dbReference type="GO" id="GO:0047429">
    <property type="term" value="F:nucleoside triphosphate diphosphatase activity"/>
    <property type="evidence" value="ECO:0007669"/>
    <property type="project" value="UniProtKB-EC"/>
</dbReference>
<accession>A0A9D1DA36</accession>
<evidence type="ECO:0000259" key="1">
    <source>
        <dbReference type="Pfam" id="PF03819"/>
    </source>
</evidence>
<sequence>MKITLIGLGAEEGDLSVKADKALRGATKILARTAHMPAFACVEKYGAQPLDCIFESSRNFDTLNKKLAAAVLAAAKESDVVYCVDGAVCEDNACKMILAKHRDTVVFEGVSKAARAASLAHLKGGQYVSVSAYDIKNLKSAPAAVVYDVDGDFAASEVKQRLSELFGEELDCSFIRGASVKKIKIYEIDRQKEYDCTCAVAVEEPEFLHKERYDYADLLQLVRMLRAPGGCPWDRVQTNDTIKQNMIEEAYELVDAINRKDDDGIEEECGDVLLQAAFHTVLKEEQGAFTNGDVLSRVVKKLIFRHSHIFGNDKASDEDSALNVWEKNKMEEKHQTTFTESLKAVPVNFPACMRAQKVGKRAAKSGMDFLSSLSASEKMGEEVVELLKAMQAEDKDSVFEEAGDLLLAAVNTCRLAGVDCEQALAAATDKFIKRFEVFEQLATKDGKSLPDMCDAEYDYYWFLAKNATKGN</sequence>
<dbReference type="GO" id="GO:0046076">
    <property type="term" value="P:dTTP catabolic process"/>
    <property type="evidence" value="ECO:0007669"/>
    <property type="project" value="TreeGrafter"/>
</dbReference>
<dbReference type="SUPFAM" id="SSF101386">
    <property type="entry name" value="all-alpha NTP pyrophosphatases"/>
    <property type="match status" value="2"/>
</dbReference>
<dbReference type="InterPro" id="IPR048011">
    <property type="entry name" value="NTP-PPase_MazG-like_C"/>
</dbReference>
<dbReference type="AlphaFoldDB" id="A0A9D1DA36"/>
<evidence type="ECO:0000313" key="2">
    <source>
        <dbReference type="EMBL" id="HIR38747.1"/>
    </source>
</evidence>
<proteinExistence type="predicted"/>
<feature type="domain" description="NTP pyrophosphohydrolase MazG-like" evidence="1">
    <location>
        <begin position="377"/>
        <end position="434"/>
    </location>
</feature>
<dbReference type="GO" id="GO:0046052">
    <property type="term" value="P:UTP catabolic process"/>
    <property type="evidence" value="ECO:0007669"/>
    <property type="project" value="TreeGrafter"/>
</dbReference>
<reference evidence="2" key="2">
    <citation type="journal article" date="2021" name="PeerJ">
        <title>Extensive microbial diversity within the chicken gut microbiome revealed by metagenomics and culture.</title>
        <authorList>
            <person name="Gilroy R."/>
            <person name="Ravi A."/>
            <person name="Getino M."/>
            <person name="Pursley I."/>
            <person name="Horton D.L."/>
            <person name="Alikhan N.F."/>
            <person name="Baker D."/>
            <person name="Gharbi K."/>
            <person name="Hall N."/>
            <person name="Watson M."/>
            <person name="Adriaenssens E.M."/>
            <person name="Foster-Nyarko E."/>
            <person name="Jarju S."/>
            <person name="Secka A."/>
            <person name="Antonio M."/>
            <person name="Oren A."/>
            <person name="Chaudhuri R.R."/>
            <person name="La Ragione R."/>
            <person name="Hildebrand F."/>
            <person name="Pallen M.J."/>
        </authorList>
    </citation>
    <scope>NUCLEOTIDE SEQUENCE</scope>
    <source>
        <strain evidence="2">ChiW25-3613</strain>
    </source>
</reference>
<dbReference type="Pfam" id="PF03819">
    <property type="entry name" value="MazG"/>
    <property type="match status" value="2"/>
</dbReference>
<feature type="domain" description="NTP pyrophosphohydrolase MazG-like" evidence="1">
    <location>
        <begin position="237"/>
        <end position="310"/>
    </location>
</feature>
<dbReference type="NCBIfam" id="NF007113">
    <property type="entry name" value="PRK09562.1"/>
    <property type="match status" value="1"/>
</dbReference>
<dbReference type="InterPro" id="IPR035996">
    <property type="entry name" value="4pyrrol_Methylase_sf"/>
</dbReference>
<comment type="caution">
    <text evidence="2">The sequence shown here is derived from an EMBL/GenBank/DDBJ whole genome shotgun (WGS) entry which is preliminary data.</text>
</comment>
<evidence type="ECO:0000313" key="3">
    <source>
        <dbReference type="Proteomes" id="UP000824179"/>
    </source>
</evidence>
<dbReference type="PANTHER" id="PTHR30522:SF0">
    <property type="entry name" value="NUCLEOSIDE TRIPHOSPHATE PYROPHOSPHOHYDROLASE"/>
    <property type="match status" value="1"/>
</dbReference>
<reference evidence="2" key="1">
    <citation type="submission" date="2020-10" db="EMBL/GenBank/DDBJ databases">
        <authorList>
            <person name="Gilroy R."/>
        </authorList>
    </citation>
    <scope>NUCLEOTIDE SEQUENCE</scope>
    <source>
        <strain evidence="2">ChiW25-3613</strain>
    </source>
</reference>
<dbReference type="GO" id="GO:0046081">
    <property type="term" value="P:dUTP catabolic process"/>
    <property type="evidence" value="ECO:0007669"/>
    <property type="project" value="TreeGrafter"/>
</dbReference>
<dbReference type="Proteomes" id="UP000824179">
    <property type="component" value="Unassembled WGS sequence"/>
</dbReference>
<dbReference type="CDD" id="cd11529">
    <property type="entry name" value="NTP-PPase_MazG_Cterm"/>
    <property type="match status" value="1"/>
</dbReference>